<reference evidence="1" key="1">
    <citation type="submission" date="2021-12" db="EMBL/GenBank/DDBJ databases">
        <authorList>
            <person name="Zaccaron A."/>
            <person name="Stergiopoulos I."/>
        </authorList>
    </citation>
    <scope>NUCLEOTIDE SEQUENCE</scope>
    <source>
        <strain evidence="1">Race5_Kim</strain>
    </source>
</reference>
<organism evidence="1 2">
    <name type="scientific">Passalora fulva</name>
    <name type="common">Tomato leaf mold</name>
    <name type="synonym">Cladosporium fulvum</name>
    <dbReference type="NCBI Taxonomy" id="5499"/>
    <lineage>
        <taxon>Eukaryota</taxon>
        <taxon>Fungi</taxon>
        <taxon>Dikarya</taxon>
        <taxon>Ascomycota</taxon>
        <taxon>Pezizomycotina</taxon>
        <taxon>Dothideomycetes</taxon>
        <taxon>Dothideomycetidae</taxon>
        <taxon>Mycosphaerellales</taxon>
        <taxon>Mycosphaerellaceae</taxon>
        <taxon>Fulvia</taxon>
    </lineage>
</organism>
<dbReference type="AlphaFoldDB" id="A0A9Q8PHA3"/>
<keyword evidence="2" id="KW-1185">Reference proteome</keyword>
<dbReference type="Proteomes" id="UP000756132">
    <property type="component" value="Chromosome 9"/>
</dbReference>
<dbReference type="RefSeq" id="XP_047766780.1">
    <property type="nucleotide sequence ID" value="XM_047908043.1"/>
</dbReference>
<accession>A0A9Q8PHA3</accession>
<evidence type="ECO:0000313" key="2">
    <source>
        <dbReference type="Proteomes" id="UP000756132"/>
    </source>
</evidence>
<reference evidence="1" key="2">
    <citation type="journal article" date="2022" name="Microb. Genom.">
        <title>A chromosome-scale genome assembly of the tomato pathogen Cladosporium fulvum reveals a compartmentalized genome architecture and the presence of a dispensable chromosome.</title>
        <authorList>
            <person name="Zaccaron A.Z."/>
            <person name="Chen L.H."/>
            <person name="Samaras A."/>
            <person name="Stergiopoulos I."/>
        </authorList>
    </citation>
    <scope>NUCLEOTIDE SEQUENCE</scope>
    <source>
        <strain evidence="1">Race5_Kim</strain>
    </source>
</reference>
<dbReference type="EMBL" id="CP090171">
    <property type="protein sequence ID" value="UJO22414.1"/>
    <property type="molecule type" value="Genomic_DNA"/>
</dbReference>
<name>A0A9Q8PHA3_PASFU</name>
<gene>
    <name evidence="1" type="ORF">CLAFUR5_08895</name>
</gene>
<protein>
    <submittedName>
        <fullName evidence="1">Uncharacterized protein</fullName>
    </submittedName>
</protein>
<proteinExistence type="predicted"/>
<evidence type="ECO:0000313" key="1">
    <source>
        <dbReference type="EMBL" id="UJO22414.1"/>
    </source>
</evidence>
<dbReference type="GeneID" id="71988773"/>
<dbReference type="KEGG" id="ffu:CLAFUR5_08895"/>
<sequence length="221" mass="25347">MAPTKQPTPKPFHFFSLPGELRNEIYDNLSTGPLPVPNRRFNRKDLHATIKDGLCPNFQLVNRQFRSEYEQRHANRSILIVDVLVPDLNPGFFIQPRQMRRCVGLEVVLRCRGGSIIGHNMEFQSEAVPNIVECLPNIKKAEVKVLITRCQDPAAPKSTQEILQRTHHALIDKFLETEEMVALRVLLADDLKDGVYVKEKDHGVLRTLGEWKRGDGWKYAE</sequence>